<dbReference type="GO" id="GO:0003700">
    <property type="term" value="F:DNA-binding transcription factor activity"/>
    <property type="evidence" value="ECO:0007669"/>
    <property type="project" value="InterPro"/>
</dbReference>
<keyword evidence="9" id="KW-1133">Transmembrane helix</keyword>
<evidence type="ECO:0000259" key="10">
    <source>
        <dbReference type="PROSITE" id="PS51030"/>
    </source>
</evidence>
<keyword evidence="5" id="KW-0238">DNA-binding</keyword>
<keyword evidence="1" id="KW-0479">Metal-binding</keyword>
<keyword evidence="7" id="KW-0675">Receptor</keyword>
<keyword evidence="9" id="KW-0472">Membrane</keyword>
<evidence type="ECO:0000313" key="11">
    <source>
        <dbReference type="EMBL" id="CAF3997198.1"/>
    </source>
</evidence>
<dbReference type="Gene3D" id="3.30.50.10">
    <property type="entry name" value="Erythroid Transcription Factor GATA-1, subunit A"/>
    <property type="match status" value="1"/>
</dbReference>
<evidence type="ECO:0000313" key="12">
    <source>
        <dbReference type="Proteomes" id="UP000663836"/>
    </source>
</evidence>
<name>A0A819NG62_9BILA</name>
<evidence type="ECO:0000256" key="7">
    <source>
        <dbReference type="ARBA" id="ARBA00023170"/>
    </source>
</evidence>
<evidence type="ECO:0000256" key="4">
    <source>
        <dbReference type="ARBA" id="ARBA00023015"/>
    </source>
</evidence>
<evidence type="ECO:0000256" key="3">
    <source>
        <dbReference type="ARBA" id="ARBA00022833"/>
    </source>
</evidence>
<keyword evidence="2" id="KW-0863">Zinc-finger</keyword>
<proteinExistence type="predicted"/>
<dbReference type="InterPro" id="IPR001628">
    <property type="entry name" value="Znf_hrmn_rcpt"/>
</dbReference>
<dbReference type="AlphaFoldDB" id="A0A819NG62"/>
<dbReference type="GO" id="GO:0043565">
    <property type="term" value="F:sequence-specific DNA binding"/>
    <property type="evidence" value="ECO:0007669"/>
    <property type="project" value="InterPro"/>
</dbReference>
<keyword evidence="9" id="KW-0812">Transmembrane</keyword>
<evidence type="ECO:0000256" key="2">
    <source>
        <dbReference type="ARBA" id="ARBA00022771"/>
    </source>
</evidence>
<dbReference type="InterPro" id="IPR013088">
    <property type="entry name" value="Znf_NHR/GATA"/>
</dbReference>
<dbReference type="Pfam" id="PF00105">
    <property type="entry name" value="zf-C4"/>
    <property type="match status" value="1"/>
</dbReference>
<evidence type="ECO:0000256" key="1">
    <source>
        <dbReference type="ARBA" id="ARBA00022723"/>
    </source>
</evidence>
<sequence length="99" mass="11827">MCCKIFFRRNALLDLQSLQCRYLLENCIINMKTRHDCLYCRLKQMYSRVNILLRKFKNQISDSTCIRLLLIILLFSIYDTYHGHIGTLCITQGKYIDLL</sequence>
<evidence type="ECO:0000256" key="5">
    <source>
        <dbReference type="ARBA" id="ARBA00023125"/>
    </source>
</evidence>
<evidence type="ECO:0000256" key="8">
    <source>
        <dbReference type="ARBA" id="ARBA00023242"/>
    </source>
</evidence>
<dbReference type="EMBL" id="CAJOBD010004503">
    <property type="protein sequence ID" value="CAF3997198.1"/>
    <property type="molecule type" value="Genomic_DNA"/>
</dbReference>
<keyword evidence="8" id="KW-0539">Nucleus</keyword>
<evidence type="ECO:0000256" key="9">
    <source>
        <dbReference type="SAM" id="Phobius"/>
    </source>
</evidence>
<accession>A0A819NG62</accession>
<keyword evidence="4" id="KW-0805">Transcription regulation</keyword>
<evidence type="ECO:0000256" key="6">
    <source>
        <dbReference type="ARBA" id="ARBA00023163"/>
    </source>
</evidence>
<feature type="transmembrane region" description="Helical" evidence="9">
    <location>
        <begin position="64"/>
        <end position="81"/>
    </location>
</feature>
<reference evidence="11" key="1">
    <citation type="submission" date="2021-02" db="EMBL/GenBank/DDBJ databases">
        <authorList>
            <person name="Nowell W R."/>
        </authorList>
    </citation>
    <scope>NUCLEOTIDE SEQUENCE</scope>
</reference>
<dbReference type="GO" id="GO:0008270">
    <property type="term" value="F:zinc ion binding"/>
    <property type="evidence" value="ECO:0007669"/>
    <property type="project" value="UniProtKB-KW"/>
</dbReference>
<protein>
    <recommendedName>
        <fullName evidence="10">Nuclear receptor domain-containing protein</fullName>
    </recommendedName>
</protein>
<feature type="domain" description="Nuclear receptor" evidence="10">
    <location>
        <begin position="1"/>
        <end position="58"/>
    </location>
</feature>
<keyword evidence="3" id="KW-0862">Zinc</keyword>
<dbReference type="SUPFAM" id="SSF57716">
    <property type="entry name" value="Glucocorticoid receptor-like (DNA-binding domain)"/>
    <property type="match status" value="1"/>
</dbReference>
<gene>
    <name evidence="11" type="ORF">JBS370_LOCUS26065</name>
</gene>
<keyword evidence="6" id="KW-0804">Transcription</keyword>
<dbReference type="PROSITE" id="PS51030">
    <property type="entry name" value="NUCLEAR_REC_DBD_2"/>
    <property type="match status" value="1"/>
</dbReference>
<comment type="caution">
    <text evidence="11">The sequence shown here is derived from an EMBL/GenBank/DDBJ whole genome shotgun (WGS) entry which is preliminary data.</text>
</comment>
<organism evidence="11 12">
    <name type="scientific">Rotaria sordida</name>
    <dbReference type="NCBI Taxonomy" id="392033"/>
    <lineage>
        <taxon>Eukaryota</taxon>
        <taxon>Metazoa</taxon>
        <taxon>Spiralia</taxon>
        <taxon>Gnathifera</taxon>
        <taxon>Rotifera</taxon>
        <taxon>Eurotatoria</taxon>
        <taxon>Bdelloidea</taxon>
        <taxon>Philodinida</taxon>
        <taxon>Philodinidae</taxon>
        <taxon>Rotaria</taxon>
    </lineage>
</organism>
<dbReference type="Proteomes" id="UP000663836">
    <property type="component" value="Unassembled WGS sequence"/>
</dbReference>